<dbReference type="Proteomes" id="UP000033140">
    <property type="component" value="Unassembled WGS sequence"/>
</dbReference>
<proteinExistence type="predicted"/>
<keyword evidence="3" id="KW-1185">Reference proteome</keyword>
<feature type="region of interest" description="Disordered" evidence="1">
    <location>
        <begin position="51"/>
        <end position="75"/>
    </location>
</feature>
<comment type="caution">
    <text evidence="2">The sequence shown here is derived from an EMBL/GenBank/DDBJ whole genome shotgun (WGS) entry which is preliminary data.</text>
</comment>
<feature type="compositionally biased region" description="Polar residues" evidence="1">
    <location>
        <begin position="62"/>
        <end position="75"/>
    </location>
</feature>
<organism evidence="2 3">
    <name type="scientific">Saitoella complicata (strain BCRC 22490 / CBS 7301 / JCM 7358 / NBRC 10748 / NRRL Y-17804)</name>
    <dbReference type="NCBI Taxonomy" id="698492"/>
    <lineage>
        <taxon>Eukaryota</taxon>
        <taxon>Fungi</taxon>
        <taxon>Dikarya</taxon>
        <taxon>Ascomycota</taxon>
        <taxon>Taphrinomycotina</taxon>
        <taxon>Taphrinomycotina incertae sedis</taxon>
        <taxon>Saitoella</taxon>
    </lineage>
</organism>
<reference evidence="2 3" key="3">
    <citation type="journal article" date="2015" name="Genome Announc.">
        <title>Draft Genome Sequence of the Archiascomycetous Yeast Saitoella complicata.</title>
        <authorList>
            <person name="Yamauchi K."/>
            <person name="Kondo S."/>
            <person name="Hamamoto M."/>
            <person name="Takahashi Y."/>
            <person name="Ogura Y."/>
            <person name="Hayashi T."/>
            <person name="Nishida H."/>
        </authorList>
    </citation>
    <scope>NUCLEOTIDE SEQUENCE [LARGE SCALE GENOMIC DNA]</scope>
    <source>
        <strain evidence="2 3">NRRL Y-17804</strain>
    </source>
</reference>
<reference evidence="2 3" key="1">
    <citation type="journal article" date="2011" name="J. Gen. Appl. Microbiol.">
        <title>Draft genome sequencing of the enigmatic yeast Saitoella complicata.</title>
        <authorList>
            <person name="Nishida H."/>
            <person name="Hamamoto M."/>
            <person name="Sugiyama J."/>
        </authorList>
    </citation>
    <scope>NUCLEOTIDE SEQUENCE [LARGE SCALE GENOMIC DNA]</scope>
    <source>
        <strain evidence="2 3">NRRL Y-17804</strain>
    </source>
</reference>
<gene>
    <name evidence="2" type="ORF">G7K_5143-t1</name>
</gene>
<protein>
    <submittedName>
        <fullName evidence="2">Uncharacterized protein</fullName>
    </submittedName>
</protein>
<dbReference type="EMBL" id="BACD03000040">
    <property type="protein sequence ID" value="GAO51031.1"/>
    <property type="molecule type" value="Genomic_DNA"/>
</dbReference>
<evidence type="ECO:0000313" key="2">
    <source>
        <dbReference type="EMBL" id="GAO51031.1"/>
    </source>
</evidence>
<accession>A0A0E9NMX6</accession>
<reference evidence="2 3" key="2">
    <citation type="journal article" date="2014" name="J. Gen. Appl. Microbiol.">
        <title>The early diverging ascomycetous budding yeast Saitoella complicata has three histone deacetylases belonging to the Clr6, Hos2, and Rpd3 lineages.</title>
        <authorList>
            <person name="Nishida H."/>
            <person name="Matsumoto T."/>
            <person name="Kondo S."/>
            <person name="Hamamoto M."/>
            <person name="Yoshikawa H."/>
        </authorList>
    </citation>
    <scope>NUCLEOTIDE SEQUENCE [LARGE SCALE GENOMIC DNA]</scope>
    <source>
        <strain evidence="2 3">NRRL Y-17804</strain>
    </source>
</reference>
<evidence type="ECO:0000256" key="1">
    <source>
        <dbReference type="SAM" id="MobiDB-lite"/>
    </source>
</evidence>
<evidence type="ECO:0000313" key="3">
    <source>
        <dbReference type="Proteomes" id="UP000033140"/>
    </source>
</evidence>
<name>A0A0E9NMX6_SAICN</name>
<sequence>MLSSVQRGKATDIDVRCAECEVRCIDKKERGLAAETLDNLKLKLRASMSSPQSRSDLLRPIASSTPRPSQELSLSPGRTTWLGNYPRAHELPHLVRVKGATLISYSPRHRRAGTFDVYRVAGGGGRSFSRPAISRRCRWRQLAGHIPRIMQAPLTVLHVLHAPALDLELRATRELTRFRVPVSQPSMLTGP</sequence>
<dbReference type="AlphaFoldDB" id="A0A0E9NMX6"/>